<feature type="domain" description="6-phosphogluconate dehydrogenase NADP-binding" evidence="3">
    <location>
        <begin position="2"/>
        <end position="133"/>
    </location>
</feature>
<evidence type="ECO:0000313" key="5">
    <source>
        <dbReference type="EMBL" id="KAA1427822.1"/>
    </source>
</evidence>
<dbReference type="InterPro" id="IPR013328">
    <property type="entry name" value="6PGD_dom2"/>
</dbReference>
<evidence type="ECO:0000256" key="2">
    <source>
        <dbReference type="ARBA" id="ARBA00023002"/>
    </source>
</evidence>
<organism evidence="5 6">
    <name type="scientific">Nocardioides antri</name>
    <dbReference type="NCBI Taxonomy" id="2607659"/>
    <lineage>
        <taxon>Bacteria</taxon>
        <taxon>Bacillati</taxon>
        <taxon>Actinomycetota</taxon>
        <taxon>Actinomycetes</taxon>
        <taxon>Propionibacteriales</taxon>
        <taxon>Nocardioidaceae</taxon>
        <taxon>Nocardioides</taxon>
    </lineage>
</organism>
<dbReference type="InterPro" id="IPR051265">
    <property type="entry name" value="HIBADH-related_NP60_sf"/>
</dbReference>
<dbReference type="AlphaFoldDB" id="A0A5B1M4G0"/>
<comment type="caution">
    <text evidence="5">The sequence shown here is derived from an EMBL/GenBank/DDBJ whole genome shotgun (WGS) entry which is preliminary data.</text>
</comment>
<feature type="domain" description="NADPH-dependent reductive aminase-like C-terminal" evidence="4">
    <location>
        <begin position="135"/>
        <end position="256"/>
    </location>
</feature>
<name>A0A5B1M4G0_9ACTN</name>
<comment type="similarity">
    <text evidence="1">Belongs to the HIBADH-related family.</text>
</comment>
<proteinExistence type="inferred from homology"/>
<keyword evidence="6" id="KW-1185">Reference proteome</keyword>
<dbReference type="SUPFAM" id="SSF51735">
    <property type="entry name" value="NAD(P)-binding Rossmann-fold domains"/>
    <property type="match status" value="1"/>
</dbReference>
<dbReference type="PANTHER" id="PTHR43580">
    <property type="entry name" value="OXIDOREDUCTASE GLYR1-RELATED"/>
    <property type="match status" value="1"/>
</dbReference>
<dbReference type="InterPro" id="IPR015815">
    <property type="entry name" value="HIBADH-related"/>
</dbReference>
<dbReference type="InterPro" id="IPR006115">
    <property type="entry name" value="6PGDH_NADP-bd"/>
</dbReference>
<evidence type="ECO:0000259" key="3">
    <source>
        <dbReference type="Pfam" id="PF03446"/>
    </source>
</evidence>
<evidence type="ECO:0000313" key="6">
    <source>
        <dbReference type="Proteomes" id="UP000324351"/>
    </source>
</evidence>
<reference evidence="5 6" key="2">
    <citation type="submission" date="2019-09" db="EMBL/GenBank/DDBJ databases">
        <authorList>
            <person name="Jin C."/>
        </authorList>
    </citation>
    <scope>NUCLEOTIDE SEQUENCE [LARGE SCALE GENOMIC DNA]</scope>
    <source>
        <strain evidence="5 6">BN140041</strain>
    </source>
</reference>
<dbReference type="PIRSF" id="PIRSF000103">
    <property type="entry name" value="HIBADH"/>
    <property type="match status" value="1"/>
</dbReference>
<gene>
    <name evidence="5" type="ORF">F0U47_10385</name>
</gene>
<dbReference type="InterPro" id="IPR048666">
    <property type="entry name" value="RedAm-like_C"/>
</dbReference>
<dbReference type="Proteomes" id="UP000324351">
    <property type="component" value="Unassembled WGS sequence"/>
</dbReference>
<dbReference type="PANTHER" id="PTHR43580:SF2">
    <property type="entry name" value="CYTOKINE-LIKE NUCLEAR FACTOR N-PAC"/>
    <property type="match status" value="1"/>
</dbReference>
<dbReference type="Pfam" id="PF21761">
    <property type="entry name" value="RedAm-like_C"/>
    <property type="match status" value="1"/>
</dbReference>
<accession>A0A5B1M4G0</accession>
<evidence type="ECO:0000256" key="1">
    <source>
        <dbReference type="ARBA" id="ARBA00009080"/>
    </source>
</evidence>
<dbReference type="Gene3D" id="1.10.1040.10">
    <property type="entry name" value="N-(1-d-carboxylethyl)-l-norvaline Dehydrogenase, domain 2"/>
    <property type="match status" value="1"/>
</dbReference>
<sequence length="270" mass="28455">MAVWNRTAERARALAAVGAEVQASAREALTAAPLVIVCVSATEDVRHLLEEASSEPFDGLALLNMTSGTPEDGRDLRNWAQAHGVAYLDAAIGAYPEQLGTRAARILVAGDEALFRTHQELILEIAGSSMYVGADHGAANAIDCALTGAFYISSLVSFIEAVRFVHEFGVSHDVLSDLSSYSVSVLDHQMKLALDRVARNDFTTDQATLNVYADAVATFAAGLEGRGDALMVQAATRVLRQAVDAGLGDQDIAAAVTLRPSAPGESARTN</sequence>
<dbReference type="InterPro" id="IPR008927">
    <property type="entry name" value="6-PGluconate_DH-like_C_sf"/>
</dbReference>
<dbReference type="GO" id="GO:0050661">
    <property type="term" value="F:NADP binding"/>
    <property type="evidence" value="ECO:0007669"/>
    <property type="project" value="InterPro"/>
</dbReference>
<reference evidence="5 6" key="1">
    <citation type="submission" date="2019-09" db="EMBL/GenBank/DDBJ databases">
        <title>Nocardioides panacisoli sp. nov., isolated from the soil of a ginseng field.</title>
        <authorList>
            <person name="Cho C."/>
        </authorList>
    </citation>
    <scope>NUCLEOTIDE SEQUENCE [LARGE SCALE GENOMIC DNA]</scope>
    <source>
        <strain evidence="5 6">BN140041</strain>
    </source>
</reference>
<dbReference type="SUPFAM" id="SSF48179">
    <property type="entry name" value="6-phosphogluconate dehydrogenase C-terminal domain-like"/>
    <property type="match status" value="1"/>
</dbReference>
<protein>
    <submittedName>
        <fullName evidence="5">NAD(P)-dependent oxidoreductase</fullName>
    </submittedName>
</protein>
<dbReference type="Gene3D" id="3.40.50.720">
    <property type="entry name" value="NAD(P)-binding Rossmann-like Domain"/>
    <property type="match status" value="1"/>
</dbReference>
<dbReference type="Pfam" id="PF03446">
    <property type="entry name" value="NAD_binding_2"/>
    <property type="match status" value="1"/>
</dbReference>
<dbReference type="InterPro" id="IPR036291">
    <property type="entry name" value="NAD(P)-bd_dom_sf"/>
</dbReference>
<keyword evidence="2" id="KW-0560">Oxidoreductase</keyword>
<dbReference type="EMBL" id="VUJW01000003">
    <property type="protein sequence ID" value="KAA1427822.1"/>
    <property type="molecule type" value="Genomic_DNA"/>
</dbReference>
<evidence type="ECO:0000259" key="4">
    <source>
        <dbReference type="Pfam" id="PF21761"/>
    </source>
</evidence>
<dbReference type="GO" id="GO:0016491">
    <property type="term" value="F:oxidoreductase activity"/>
    <property type="evidence" value="ECO:0007669"/>
    <property type="project" value="UniProtKB-KW"/>
</dbReference>